<dbReference type="CDD" id="cd00833">
    <property type="entry name" value="PKS"/>
    <property type="match status" value="1"/>
</dbReference>
<dbReference type="PANTHER" id="PTHR43775:SF37">
    <property type="entry name" value="SI:DKEY-61P9.11"/>
    <property type="match status" value="1"/>
</dbReference>
<accession>A0A455SJC1</accession>
<dbReference type="Pfam" id="PF16197">
    <property type="entry name" value="KAsynt_C_assoc"/>
    <property type="match status" value="1"/>
</dbReference>
<dbReference type="GO" id="GO:0006633">
    <property type="term" value="P:fatty acid biosynthetic process"/>
    <property type="evidence" value="ECO:0007669"/>
    <property type="project" value="InterPro"/>
</dbReference>
<dbReference type="InterPro" id="IPR013149">
    <property type="entry name" value="ADH-like_C"/>
</dbReference>
<dbReference type="GO" id="GO:0005737">
    <property type="term" value="C:cytoplasm"/>
    <property type="evidence" value="ECO:0007669"/>
    <property type="project" value="TreeGrafter"/>
</dbReference>
<evidence type="ECO:0000256" key="8">
    <source>
        <dbReference type="SAM" id="MobiDB-lite"/>
    </source>
</evidence>
<dbReference type="EMBL" id="AP019376">
    <property type="protein sequence ID" value="BBH87049.1"/>
    <property type="molecule type" value="Genomic_DNA"/>
</dbReference>
<dbReference type="InterPro" id="IPR014030">
    <property type="entry name" value="Ketoacyl_synth_N"/>
</dbReference>
<dbReference type="InterPro" id="IPR050091">
    <property type="entry name" value="PKS_NRPS_Biosynth_Enz"/>
</dbReference>
<dbReference type="GO" id="GO:0016491">
    <property type="term" value="F:oxidoreductase activity"/>
    <property type="evidence" value="ECO:0007669"/>
    <property type="project" value="InterPro"/>
</dbReference>
<feature type="domain" description="Carrier" evidence="9">
    <location>
        <begin position="1998"/>
        <end position="2072"/>
    </location>
</feature>
<evidence type="ECO:0000256" key="7">
    <source>
        <dbReference type="PROSITE-ProRule" id="PRU01363"/>
    </source>
</evidence>
<dbReference type="Pfam" id="PF00698">
    <property type="entry name" value="Acyl_transf_1"/>
    <property type="match status" value="1"/>
</dbReference>
<dbReference type="Gene3D" id="3.40.50.720">
    <property type="entry name" value="NAD(P)-binding Rossmann-like Domain"/>
    <property type="match status" value="3"/>
</dbReference>
<dbReference type="Pfam" id="PF02801">
    <property type="entry name" value="Ketoacyl-synt_C"/>
    <property type="match status" value="1"/>
</dbReference>
<dbReference type="FunFam" id="3.40.47.10:FF:000019">
    <property type="entry name" value="Polyketide synthase type I"/>
    <property type="match status" value="1"/>
</dbReference>
<dbReference type="CDD" id="cd08955">
    <property type="entry name" value="KR_2_FAS_SDR_x"/>
    <property type="match status" value="1"/>
</dbReference>
<dbReference type="InterPro" id="IPR009081">
    <property type="entry name" value="PP-bd_ACP"/>
</dbReference>
<dbReference type="InterPro" id="IPR042104">
    <property type="entry name" value="PKS_dehydratase_sf"/>
</dbReference>
<dbReference type="InterPro" id="IPR016035">
    <property type="entry name" value="Acyl_Trfase/lysoPLipase"/>
</dbReference>
<feature type="domain" description="Ketosynthase family 3 (KS3)" evidence="10">
    <location>
        <begin position="1"/>
        <end position="422"/>
    </location>
</feature>
<reference evidence="12" key="1">
    <citation type="submission" date="2018-12" db="EMBL/GenBank/DDBJ databases">
        <title>Novel natural products biosynthetic potential of the class Ktedonobacteria.</title>
        <authorList>
            <person name="Zheng Y."/>
            <person name="Saitou A."/>
            <person name="Wang C.M."/>
            <person name="Toyoda A."/>
            <person name="Minakuchi Y."/>
            <person name="Sekiguchi Y."/>
            <person name="Ueda K."/>
            <person name="Takano H."/>
            <person name="Sakai Y."/>
            <person name="Yokota A."/>
            <person name="Yabe S."/>
        </authorList>
    </citation>
    <scope>NUCLEOTIDE SEQUENCE</scope>
    <source>
        <strain evidence="12">COM3</strain>
    </source>
</reference>
<evidence type="ECO:0000256" key="5">
    <source>
        <dbReference type="ARBA" id="ARBA00023268"/>
    </source>
</evidence>
<dbReference type="InterPro" id="IPR020806">
    <property type="entry name" value="PKS_PP-bd"/>
</dbReference>
<dbReference type="Gene3D" id="3.90.180.10">
    <property type="entry name" value="Medium-chain alcohol dehydrogenases, catalytic domain"/>
    <property type="match status" value="1"/>
</dbReference>
<evidence type="ECO:0000259" key="10">
    <source>
        <dbReference type="PROSITE" id="PS52004"/>
    </source>
</evidence>
<keyword evidence="1" id="KW-0596">Phosphopantetheine</keyword>
<dbReference type="PROSITE" id="PS52004">
    <property type="entry name" value="KS3_2"/>
    <property type="match status" value="1"/>
</dbReference>
<dbReference type="CDD" id="cd05195">
    <property type="entry name" value="enoyl_red"/>
    <property type="match status" value="1"/>
</dbReference>
<dbReference type="InterPro" id="IPR049552">
    <property type="entry name" value="PKS_DH_N"/>
</dbReference>
<dbReference type="GO" id="GO:0031177">
    <property type="term" value="F:phosphopantetheine binding"/>
    <property type="evidence" value="ECO:0007669"/>
    <property type="project" value="InterPro"/>
</dbReference>
<dbReference type="InterPro" id="IPR020841">
    <property type="entry name" value="PKS_Beta-ketoAc_synthase_dom"/>
</dbReference>
<dbReference type="InterPro" id="IPR013968">
    <property type="entry name" value="PKS_KR"/>
</dbReference>
<feature type="region of interest" description="N-terminal hotdog fold" evidence="7">
    <location>
        <begin position="881"/>
        <end position="1008"/>
    </location>
</feature>
<dbReference type="Pfam" id="PF08659">
    <property type="entry name" value="KR"/>
    <property type="match status" value="1"/>
</dbReference>
<dbReference type="InterPro" id="IPR036291">
    <property type="entry name" value="NAD(P)-bd_dom_sf"/>
</dbReference>
<dbReference type="Gene3D" id="1.10.1200.10">
    <property type="entry name" value="ACP-like"/>
    <property type="match status" value="1"/>
</dbReference>
<dbReference type="GO" id="GO:0005886">
    <property type="term" value="C:plasma membrane"/>
    <property type="evidence" value="ECO:0007669"/>
    <property type="project" value="TreeGrafter"/>
</dbReference>
<evidence type="ECO:0000256" key="2">
    <source>
        <dbReference type="ARBA" id="ARBA00022553"/>
    </source>
</evidence>
<dbReference type="SMART" id="SM00823">
    <property type="entry name" value="PKS_PP"/>
    <property type="match status" value="1"/>
</dbReference>
<dbReference type="SUPFAM" id="SSF51735">
    <property type="entry name" value="NAD(P)-binding Rossmann-fold domains"/>
    <property type="match status" value="3"/>
</dbReference>
<evidence type="ECO:0000256" key="3">
    <source>
        <dbReference type="ARBA" id="ARBA00022679"/>
    </source>
</evidence>
<dbReference type="Gene3D" id="3.30.70.3290">
    <property type="match status" value="1"/>
</dbReference>
<evidence type="ECO:0000256" key="1">
    <source>
        <dbReference type="ARBA" id="ARBA00022450"/>
    </source>
</evidence>
<sequence length="2122" mass="232483">MEPVAIVGIGCRYPGRANNPSSLWQLLIHGKDAISQIPVTRFETRGLYHPQPGTAGKIASDKGGFLEDIDLFDANAFHITPREAPFIDPQQRLLLELAREALDDAGQVINDQKVGVYVGIWTGDYEDQMFAATSDINLYITTGGGRYAAAGRISYALNLQGPSMAIDTACSSSLVAVHLACQALRNGECAMALAGGVNVILQPHITIGYSRSRMLSPDGHCKFGDARADGYVRSEGAGMVLLKPLSAALADRDDIYAVILGSAINNDGQRGHSLVAPGVQAQQELLREAYRAAGVSPAEVQYVEAHGTGTSVGDATELQALGLFLADGRKPEQPCYIGSIKTNIGHTEAASGIAGIIKAALSLKHGIIPPSLHHQQPTSALPWEDLPLRISTSPIPWTGQRRIAGVNSFGVTGTNAHAVLAEAPVSPPIEQQEQRSRRFFLPVTAHSSQAVSEVARQWAQWLTEDTALSLADFCYTASRRRTQHAYRQLITGTTKEDVISALLELAQQPLEQDEQTTPSGIVFVFPGQGGQWPGMARYLLETEPVFKQAMEACEPFIQKYSHFSLLAECLAPPEQPTSQAIDIVQPTLFALEYALAALWRSWGIEPTAVIGHSMGEVAAACCSNILTLDDAARIICLRSQLLRRISGKGAMALIEVGIERARQALQGYEDLVAIAASNSPSTTVLSGDTAALNTIVQQLQQKGVFCRFIKVDAASHSPQVDSLREDLRQMLAPLQPRSAQIPFYSTVTGNCCLGSELNADYWVHNLRNPVLFAQTVQSLNQVENTIFIEISPHPVLLTSLRETTGTSHTSIPSFYRENPTALYRSLGTLYSMGCQLNWQQLYPEAGNHVHLPPYPWQRQRFWFSDVLPASNASMQQSHKQHGLLGQHFEGALPARSHYWDIPVSPKFPIYLRDHRVREKALLPATFYLTLVMEALASLSQATPYSIEQMEIKEALLLSEAVTRSLQLLLLPTGEKCYSFKLLSRRKGEERAQWVCHVQGNIRVAVQHSSSSEPFTPQRSNPQPAEKLYDLLQKHQLFYGPAFQTVKQYWQGERSTLAELHVVEESQTASPHPALLDAGLQLAVASFLKASDDATYLPVSFEHIHIYRTDSLPHWCRVHSSNHTNHATRHDGATSDTEKGDITFYDVHRQPLLEMKDVSFQRIQGMQKHIPLELLYNLEWHPFTPSPPSALPAGKWLLLADNSAVSRQLCTHLEAQGEQCHIVSLTEHLQLAGENPAAYRDLLAEFVTQEQWSGIIHACIDASDETTQSSYLSLLFLIQALHTLSLASTPRLWVLSQGVPLLPSDSGNALAQACTWGLTRTIRLEYPNLRASLIDLGNNAKLELCSNLLLLNASEDEYAIREDTVYVPRLQLSTNTASPQQPIRADGRPFMLVQTKEGTLDGLALHETRRQKPGPQEVEIEVLVAGLNFRDVLKALGLYPDTGAHTLGDECVGRVVAVGEHVTEIQPGDEVLAVAKHCFGTHALADARLVIPKPAHLLPEEAATLPVAFITAFYALNVLARLQAGERILIHSAAGGVGLAAVQLAQLAGAEILATASSAEKHSYLQSLGIRHILDSRSLSFVNEVREITGGQGVDVVFNSLAGDFLSASLSLLAPNGRFLELGKRDVYQDMNLNLSTLKENKAFFVVDMERLWREKPLSVRSLLLELKRLVEEKQLHPLPYRAIPISRATDGFREMARGKHIGKFVLTFQDKDAMISPLPQKLFRADASYLITGGTGGLGQAFASWMLKEGARTIILASRSAAQTEVPAALLTEAEAVGGRIQPIQTDITVEKEVSALFQQIQQHAPPLRGIIHAAGLLEDQTLSGLTPDHFTHVMSPKVAGSWLLHQQTQHLALDFFVLCSSVTSVLGSPGQGNYTAANSFLDALAHYRRARGLPALSINWGPWAHIGLAAAEKRRGERLAQQGLGSILPEEGLQILRYLLEQKPIQAIVMPLDVQKWDSGHHHPLFQLLLSQGKQPDPEEPGVRDVLLASTGARAVHILETLLREQVTKILHLDGNRLGRAVSLRTLGIDSLMALELKNSLADILHLPLPGTLIFNYPTIASLAQHLHTLLLAEKEATPLPSEGSVKPEEQSPSTIDEEQISHLSDEEVETLLLQELADLE</sequence>
<organism evidence="12">
    <name type="scientific">Thermosporothrix sp. COM3</name>
    <dbReference type="NCBI Taxonomy" id="2490863"/>
    <lineage>
        <taxon>Bacteria</taxon>
        <taxon>Bacillati</taxon>
        <taxon>Chloroflexota</taxon>
        <taxon>Ktedonobacteria</taxon>
        <taxon>Ktedonobacterales</taxon>
        <taxon>Thermosporotrichaceae</taxon>
        <taxon>Thermosporothrix</taxon>
    </lineage>
</organism>
<keyword evidence="4" id="KW-0521">NADP</keyword>
<dbReference type="GO" id="GO:0004315">
    <property type="term" value="F:3-oxoacyl-[acyl-carrier-protein] synthase activity"/>
    <property type="evidence" value="ECO:0007669"/>
    <property type="project" value="InterPro"/>
</dbReference>
<dbReference type="InterPro" id="IPR013154">
    <property type="entry name" value="ADH-like_N"/>
</dbReference>
<dbReference type="SMART" id="SM00827">
    <property type="entry name" value="PKS_AT"/>
    <property type="match status" value="1"/>
</dbReference>
<dbReference type="Pfam" id="PF00550">
    <property type="entry name" value="PP-binding"/>
    <property type="match status" value="1"/>
</dbReference>
<dbReference type="InterPro" id="IPR011032">
    <property type="entry name" value="GroES-like_sf"/>
</dbReference>
<evidence type="ECO:0000256" key="6">
    <source>
        <dbReference type="ARBA" id="ARBA00023315"/>
    </source>
</evidence>
<dbReference type="Pfam" id="PF14765">
    <property type="entry name" value="PS-DH"/>
    <property type="match status" value="1"/>
</dbReference>
<dbReference type="PROSITE" id="PS50075">
    <property type="entry name" value="CARRIER"/>
    <property type="match status" value="1"/>
</dbReference>
<dbReference type="InterPro" id="IPR001227">
    <property type="entry name" value="Ac_transferase_dom_sf"/>
</dbReference>
<evidence type="ECO:0000313" key="12">
    <source>
        <dbReference type="EMBL" id="BBH87049.1"/>
    </source>
</evidence>
<dbReference type="SUPFAM" id="SSF55048">
    <property type="entry name" value="Probable ACP-binding domain of malonyl-CoA ACP transacylase"/>
    <property type="match status" value="1"/>
</dbReference>
<dbReference type="SUPFAM" id="SSF52151">
    <property type="entry name" value="FabD/lysophospholipase-like"/>
    <property type="match status" value="1"/>
</dbReference>
<dbReference type="InterPro" id="IPR020807">
    <property type="entry name" value="PKS_DH"/>
</dbReference>
<dbReference type="SMART" id="SM01294">
    <property type="entry name" value="PKS_PP_betabranch"/>
    <property type="match status" value="1"/>
</dbReference>
<dbReference type="Gene3D" id="3.40.366.10">
    <property type="entry name" value="Malonyl-Coenzyme A Acyl Carrier Protein, domain 2"/>
    <property type="match status" value="1"/>
</dbReference>
<dbReference type="InterPro" id="IPR020843">
    <property type="entry name" value="ER"/>
</dbReference>
<dbReference type="InterPro" id="IPR014043">
    <property type="entry name" value="Acyl_transferase_dom"/>
</dbReference>
<keyword evidence="2" id="KW-0597">Phosphoprotein</keyword>
<evidence type="ECO:0000256" key="4">
    <source>
        <dbReference type="ARBA" id="ARBA00022857"/>
    </source>
</evidence>
<feature type="active site" description="Proton acceptor; for dehydratase activity" evidence="7">
    <location>
        <position position="914"/>
    </location>
</feature>
<dbReference type="PROSITE" id="PS00606">
    <property type="entry name" value="KS3_1"/>
    <property type="match status" value="1"/>
</dbReference>
<feature type="domain" description="PKS/mFAS DH" evidence="11">
    <location>
        <begin position="881"/>
        <end position="1168"/>
    </location>
</feature>
<dbReference type="InterPro" id="IPR014031">
    <property type="entry name" value="Ketoacyl_synth_C"/>
</dbReference>
<dbReference type="FunFam" id="3.40.50.720:FF:000209">
    <property type="entry name" value="Polyketide synthase Pks12"/>
    <property type="match status" value="1"/>
</dbReference>
<keyword evidence="6" id="KW-0012">Acyltransferase</keyword>
<dbReference type="Pfam" id="PF00109">
    <property type="entry name" value="ketoacyl-synt"/>
    <property type="match status" value="1"/>
</dbReference>
<dbReference type="SMART" id="SM00829">
    <property type="entry name" value="PKS_ER"/>
    <property type="match status" value="1"/>
</dbReference>
<dbReference type="GO" id="GO:0004312">
    <property type="term" value="F:fatty acid synthase activity"/>
    <property type="evidence" value="ECO:0007669"/>
    <property type="project" value="TreeGrafter"/>
</dbReference>
<dbReference type="GO" id="GO:0071770">
    <property type="term" value="P:DIM/DIP cell wall layer assembly"/>
    <property type="evidence" value="ECO:0007669"/>
    <property type="project" value="TreeGrafter"/>
</dbReference>
<dbReference type="SMART" id="SM00822">
    <property type="entry name" value="PKS_KR"/>
    <property type="match status" value="1"/>
</dbReference>
<dbReference type="Pfam" id="PF21089">
    <property type="entry name" value="PKS_DH_N"/>
    <property type="match status" value="1"/>
</dbReference>
<dbReference type="InterPro" id="IPR016039">
    <property type="entry name" value="Thiolase-like"/>
</dbReference>
<gene>
    <name evidence="12" type="primary">ppsC</name>
    <name evidence="12" type="ORF">KTC_18000</name>
</gene>
<feature type="region of interest" description="C-terminal hotdog fold" evidence="7">
    <location>
        <begin position="1019"/>
        <end position="1168"/>
    </location>
</feature>
<dbReference type="Gene3D" id="3.10.129.110">
    <property type="entry name" value="Polyketide synthase dehydratase"/>
    <property type="match status" value="1"/>
</dbReference>
<dbReference type="PANTHER" id="PTHR43775">
    <property type="entry name" value="FATTY ACID SYNTHASE"/>
    <property type="match status" value="1"/>
</dbReference>
<dbReference type="SMART" id="SM00825">
    <property type="entry name" value="PKS_KS"/>
    <property type="match status" value="1"/>
</dbReference>
<keyword evidence="5" id="KW-0511">Multifunctional enzyme</keyword>
<dbReference type="FunFam" id="3.40.366.10:FF:000002">
    <property type="entry name" value="Probable polyketide synthase 2"/>
    <property type="match status" value="1"/>
</dbReference>
<dbReference type="InterPro" id="IPR018201">
    <property type="entry name" value="Ketoacyl_synth_AS"/>
</dbReference>
<dbReference type="InterPro" id="IPR032821">
    <property type="entry name" value="PKS_assoc"/>
</dbReference>
<dbReference type="InterPro" id="IPR036736">
    <property type="entry name" value="ACP-like_sf"/>
</dbReference>
<dbReference type="SMART" id="SM00826">
    <property type="entry name" value="PKS_DH"/>
    <property type="match status" value="1"/>
</dbReference>
<dbReference type="InterPro" id="IPR049551">
    <property type="entry name" value="PKS_DH_C"/>
</dbReference>
<keyword evidence="3" id="KW-0808">Transferase</keyword>
<evidence type="ECO:0000259" key="9">
    <source>
        <dbReference type="PROSITE" id="PS50075"/>
    </source>
</evidence>
<dbReference type="PROSITE" id="PS52019">
    <property type="entry name" value="PKS_MFAS_DH"/>
    <property type="match status" value="1"/>
</dbReference>
<feature type="region of interest" description="Disordered" evidence="8">
    <location>
        <begin position="2079"/>
        <end position="2103"/>
    </location>
</feature>
<dbReference type="InterPro" id="IPR016036">
    <property type="entry name" value="Malonyl_transacylase_ACP-bd"/>
</dbReference>
<dbReference type="SUPFAM" id="SSF53901">
    <property type="entry name" value="Thiolase-like"/>
    <property type="match status" value="1"/>
</dbReference>
<dbReference type="InterPro" id="IPR057326">
    <property type="entry name" value="KR_dom"/>
</dbReference>
<dbReference type="Pfam" id="PF08240">
    <property type="entry name" value="ADH_N"/>
    <property type="match status" value="1"/>
</dbReference>
<dbReference type="Gene3D" id="3.40.47.10">
    <property type="match status" value="1"/>
</dbReference>
<dbReference type="Pfam" id="PF00107">
    <property type="entry name" value="ADH_zinc_N"/>
    <property type="match status" value="1"/>
</dbReference>
<proteinExistence type="predicted"/>
<dbReference type="SUPFAM" id="SSF47336">
    <property type="entry name" value="ACP-like"/>
    <property type="match status" value="1"/>
</dbReference>
<name>A0A455SJC1_9CHLR</name>
<feature type="active site" description="Proton donor; for dehydratase activity" evidence="7">
    <location>
        <position position="1076"/>
    </location>
</feature>
<protein>
    <submittedName>
        <fullName evidence="12">Phthiocerol synthesis polyketide synthase type I PpsC</fullName>
    </submittedName>
</protein>
<dbReference type="InterPro" id="IPR049900">
    <property type="entry name" value="PKS_mFAS_DH"/>
</dbReference>
<dbReference type="SUPFAM" id="SSF50129">
    <property type="entry name" value="GroES-like"/>
    <property type="match status" value="1"/>
</dbReference>
<evidence type="ECO:0000259" key="11">
    <source>
        <dbReference type="PROSITE" id="PS52019"/>
    </source>
</evidence>